<comment type="subcellular location">
    <subcellularLocation>
        <location evidence="1">Membrane</location>
        <topology evidence="1">Multi-pass membrane protein</topology>
    </subcellularLocation>
</comment>
<evidence type="ECO:0000313" key="8">
    <source>
        <dbReference type="Proteomes" id="UP000467240"/>
    </source>
</evidence>
<dbReference type="NCBIfam" id="NF041756">
    <property type="entry name" value="EfeU"/>
    <property type="match status" value="1"/>
</dbReference>
<feature type="transmembrane region" description="Helical" evidence="6">
    <location>
        <begin position="6"/>
        <end position="26"/>
    </location>
</feature>
<proteinExistence type="inferred from homology"/>
<keyword evidence="5 6" id="KW-0472">Membrane</keyword>
<dbReference type="EMBL" id="WBJZ01000001">
    <property type="protein sequence ID" value="KAB1662602.1"/>
    <property type="molecule type" value="Genomic_DNA"/>
</dbReference>
<name>A0A7J5C328_9MICO</name>
<keyword evidence="3 6" id="KW-0812">Transmembrane</keyword>
<keyword evidence="8" id="KW-1185">Reference proteome</keyword>
<evidence type="ECO:0000313" key="7">
    <source>
        <dbReference type="EMBL" id="KAB1662602.1"/>
    </source>
</evidence>
<feature type="transmembrane region" description="Helical" evidence="6">
    <location>
        <begin position="264"/>
        <end position="281"/>
    </location>
</feature>
<evidence type="ECO:0000256" key="3">
    <source>
        <dbReference type="ARBA" id="ARBA00022692"/>
    </source>
</evidence>
<dbReference type="Pfam" id="PF03239">
    <property type="entry name" value="FTR1"/>
    <property type="match status" value="1"/>
</dbReference>
<keyword evidence="4 6" id="KW-1133">Transmembrane helix</keyword>
<sequence length="303" mass="32321">MLGTLLIGLREGLEASLVVAILLTYVHRIGRRDVARMIWLGVAIAIAVSLGVGAILTFGAYGLSTQAQEIIGGSLSLVAVAMVTWMVFWMLRVSQTLSHQLEGEVDAHLDGAGWGVVLVAFLAVGREGLETALFVWSTTRGDANWFLGFSGAVIGIVVAAGLAWGITRGLMRLDLPTFFRWTGYVLIVVAAGVVAYAVHDLMEGGIIPGPFMAAPDGAGPFVQSWFGDNAWAFRVGETIPPDGFLAALLKGTIGFTPEMTKLELIAWAAYLIPTMTCFIRLDRANRKRSRAAREASETAPAAA</sequence>
<dbReference type="RefSeq" id="WP_158039035.1">
    <property type="nucleotide sequence ID" value="NZ_JACCFV010000001.1"/>
</dbReference>
<evidence type="ECO:0000256" key="4">
    <source>
        <dbReference type="ARBA" id="ARBA00022989"/>
    </source>
</evidence>
<organism evidence="7 8">
    <name type="scientific">Pseudoclavibacter chungangensis</name>
    <dbReference type="NCBI Taxonomy" id="587635"/>
    <lineage>
        <taxon>Bacteria</taxon>
        <taxon>Bacillati</taxon>
        <taxon>Actinomycetota</taxon>
        <taxon>Actinomycetes</taxon>
        <taxon>Micrococcales</taxon>
        <taxon>Microbacteriaceae</taxon>
        <taxon>Pseudoclavibacter</taxon>
    </lineage>
</organism>
<evidence type="ECO:0000256" key="6">
    <source>
        <dbReference type="SAM" id="Phobius"/>
    </source>
</evidence>
<feature type="transmembrane region" description="Helical" evidence="6">
    <location>
        <begin position="70"/>
        <end position="93"/>
    </location>
</feature>
<gene>
    <name evidence="7" type="ORF">F8O01_01265</name>
</gene>
<feature type="transmembrane region" description="Helical" evidence="6">
    <location>
        <begin position="145"/>
        <end position="166"/>
    </location>
</feature>
<dbReference type="PANTHER" id="PTHR31632">
    <property type="entry name" value="IRON TRANSPORTER FTH1"/>
    <property type="match status" value="1"/>
</dbReference>
<dbReference type="GO" id="GO:0015093">
    <property type="term" value="F:ferrous iron transmembrane transporter activity"/>
    <property type="evidence" value="ECO:0007669"/>
    <property type="project" value="TreeGrafter"/>
</dbReference>
<accession>A0A7J5C328</accession>
<feature type="transmembrane region" description="Helical" evidence="6">
    <location>
        <begin position="38"/>
        <end position="64"/>
    </location>
</feature>
<comment type="caution">
    <text evidence="7">The sequence shown here is derived from an EMBL/GenBank/DDBJ whole genome shotgun (WGS) entry which is preliminary data.</text>
</comment>
<evidence type="ECO:0000256" key="5">
    <source>
        <dbReference type="ARBA" id="ARBA00023136"/>
    </source>
</evidence>
<comment type="similarity">
    <text evidence="2">Belongs to the oxidase-dependent Fe transporter (OFeT) (TC 9.A.10.1) family.</text>
</comment>
<evidence type="ECO:0000256" key="2">
    <source>
        <dbReference type="ARBA" id="ARBA00008333"/>
    </source>
</evidence>
<dbReference type="InterPro" id="IPR004923">
    <property type="entry name" value="FTR1/Fip1/EfeU"/>
</dbReference>
<dbReference type="Proteomes" id="UP000467240">
    <property type="component" value="Unassembled WGS sequence"/>
</dbReference>
<reference evidence="7 8" key="1">
    <citation type="submission" date="2019-09" db="EMBL/GenBank/DDBJ databases">
        <title>Phylogeny of genus Pseudoclavibacter and closely related genus.</title>
        <authorList>
            <person name="Li Y."/>
        </authorList>
    </citation>
    <scope>NUCLEOTIDE SEQUENCE [LARGE SCALE GENOMIC DNA]</scope>
    <source>
        <strain evidence="7 8">DSM 23821</strain>
    </source>
</reference>
<dbReference type="PANTHER" id="PTHR31632:SF2">
    <property type="entry name" value="PLASMA MEMBRANE IRON PERMEASE"/>
    <property type="match status" value="1"/>
</dbReference>
<dbReference type="OrthoDB" id="7260758at2"/>
<dbReference type="AlphaFoldDB" id="A0A7J5C328"/>
<protein>
    <submittedName>
        <fullName evidence="7">High-affinity Fe2+/Pb2+ permease</fullName>
    </submittedName>
</protein>
<dbReference type="GO" id="GO:0033573">
    <property type="term" value="C:high-affinity iron permease complex"/>
    <property type="evidence" value="ECO:0007669"/>
    <property type="project" value="InterPro"/>
</dbReference>
<evidence type="ECO:0000256" key="1">
    <source>
        <dbReference type="ARBA" id="ARBA00004141"/>
    </source>
</evidence>
<feature type="transmembrane region" description="Helical" evidence="6">
    <location>
        <begin position="178"/>
        <end position="198"/>
    </location>
</feature>